<dbReference type="eggNOG" id="COG4509">
    <property type="taxonomic scope" value="Bacteria"/>
</dbReference>
<dbReference type="KEGG" id="bpb:bpr_I2393"/>
<dbReference type="SUPFAM" id="SSF63817">
    <property type="entry name" value="Sortase"/>
    <property type="match status" value="1"/>
</dbReference>
<evidence type="ECO:0000313" key="1">
    <source>
        <dbReference type="EMBL" id="ADL35126.1"/>
    </source>
</evidence>
<dbReference type="InterPro" id="IPR023365">
    <property type="entry name" value="Sortase_dom-sf"/>
</dbReference>
<proteinExistence type="predicted"/>
<dbReference type="AlphaFoldDB" id="E0RZL0"/>
<reference evidence="1 2" key="1">
    <citation type="journal article" date="2010" name="PLoS ONE">
        <title>The glycobiome of the rumen bacterium Butyrivibrio proteoclasticus B316(T) highlights adaptation to a polysaccharide-rich environment.</title>
        <authorList>
            <person name="Kelly W.J."/>
            <person name="Leahy S.C."/>
            <person name="Altermann E."/>
            <person name="Yeoman C.J."/>
            <person name="Dunne J.C."/>
            <person name="Kong Z."/>
            <person name="Pacheco D.M."/>
            <person name="Li D."/>
            <person name="Noel S.J."/>
            <person name="Moon C.D."/>
            <person name="Cookson A.L."/>
            <person name="Attwood G.T."/>
        </authorList>
    </citation>
    <scope>NUCLEOTIDE SEQUENCE [LARGE SCALE GENOMIC DNA]</scope>
    <source>
        <strain evidence="2">ATCC 51982 / DSM 14932 / B316</strain>
    </source>
</reference>
<dbReference type="EMBL" id="CP001810">
    <property type="protein sequence ID" value="ADL35126.1"/>
    <property type="molecule type" value="Genomic_DNA"/>
</dbReference>
<evidence type="ECO:0000313" key="2">
    <source>
        <dbReference type="Proteomes" id="UP000001299"/>
    </source>
</evidence>
<sequence length="250" mass="27836">MKSRGVKTRNGLIVMLLLTAFLFGCGKESAADNATLDGEEAEEQVIDVQKLHEANSDIFAWIKIPGTTIEAPVLQSSEGDDSYYASHDYVKRYDPDGALYIEAANGNDMCDFNTVIHGSSPSDGSRFAGLSQFLDRTYFDENQFIYIYLDGNALVYYIFAAYLRDDTRLLEQYDFSYASGCQAFLDEIYDSRSMSKIIRNGWEDQVVPENFLVTLTTTDPATGKQLVVIGSLIGDVAGTIDRYVDYGDPE</sequence>
<keyword evidence="2" id="KW-1185">Reference proteome</keyword>
<dbReference type="InterPro" id="IPR009835">
    <property type="entry name" value="SrtB"/>
</dbReference>
<dbReference type="Gene3D" id="2.40.260.10">
    <property type="entry name" value="Sortase"/>
    <property type="match status" value="1"/>
</dbReference>
<dbReference type="Proteomes" id="UP000001299">
    <property type="component" value="Chromosome 1"/>
</dbReference>
<protein>
    <submittedName>
        <fullName evidence="1">Sortase B family protein</fullName>
    </submittedName>
</protein>
<dbReference type="HOGENOM" id="CLU_034078_0_0_9"/>
<dbReference type="RefSeq" id="WP_013281779.1">
    <property type="nucleotide sequence ID" value="NC_014387.1"/>
</dbReference>
<dbReference type="STRING" id="515622.bpr_I2393"/>
<dbReference type="CDD" id="cd05826">
    <property type="entry name" value="Sortase_B"/>
    <property type="match status" value="1"/>
</dbReference>
<organism evidence="1 2">
    <name type="scientific">Butyrivibrio proteoclasticus (strain ATCC 51982 / DSM 14932 / B316)</name>
    <name type="common">Clostridium proteoclasticum</name>
    <dbReference type="NCBI Taxonomy" id="515622"/>
    <lineage>
        <taxon>Bacteria</taxon>
        <taxon>Bacillati</taxon>
        <taxon>Bacillota</taxon>
        <taxon>Clostridia</taxon>
        <taxon>Lachnospirales</taxon>
        <taxon>Lachnospiraceae</taxon>
        <taxon>Butyrivibrio</taxon>
    </lineage>
</organism>
<gene>
    <name evidence="1" type="ordered locus">bpr_I2393</name>
</gene>
<dbReference type="PROSITE" id="PS51257">
    <property type="entry name" value="PROKAR_LIPOPROTEIN"/>
    <property type="match status" value="1"/>
</dbReference>
<name>E0RZL0_BUTPB</name>
<accession>E0RZL0</accession>